<dbReference type="GO" id="GO:0007267">
    <property type="term" value="P:cell-cell signaling"/>
    <property type="evidence" value="ECO:0007669"/>
    <property type="project" value="TreeGrafter"/>
</dbReference>
<dbReference type="SUPFAM" id="SSF81321">
    <property type="entry name" value="Family A G protein-coupled receptor-like"/>
    <property type="match status" value="1"/>
</dbReference>
<dbReference type="GO" id="GO:0007204">
    <property type="term" value="P:positive regulation of cytosolic calcium ion concentration"/>
    <property type="evidence" value="ECO:0007669"/>
    <property type="project" value="TreeGrafter"/>
</dbReference>
<keyword evidence="6 11" id="KW-0472">Membrane</keyword>
<dbReference type="AlphaFoldDB" id="A0A9Q1IPD8"/>
<comment type="similarity">
    <text evidence="10">Belongs to the G-protein coupled receptor 1 family.</text>
</comment>
<dbReference type="InterPro" id="IPR017452">
    <property type="entry name" value="GPCR_Rhodpsn_7TM"/>
</dbReference>
<dbReference type="PRINTS" id="PR00534">
    <property type="entry name" value="MCRFAMILY"/>
</dbReference>
<dbReference type="GO" id="GO:0071880">
    <property type="term" value="P:adenylate cyclase-activating adrenergic receptor signaling pathway"/>
    <property type="evidence" value="ECO:0007669"/>
    <property type="project" value="TreeGrafter"/>
</dbReference>
<dbReference type="InterPro" id="IPR001671">
    <property type="entry name" value="Melcrt_ACTH_rcpt"/>
</dbReference>
<reference evidence="13" key="1">
    <citation type="journal article" date="2023" name="Science">
        <title>Genome structures resolve the early diversification of teleost fishes.</title>
        <authorList>
            <person name="Parey E."/>
            <person name="Louis A."/>
            <person name="Montfort J."/>
            <person name="Bouchez O."/>
            <person name="Roques C."/>
            <person name="Iampietro C."/>
            <person name="Lluch J."/>
            <person name="Castinel A."/>
            <person name="Donnadieu C."/>
            <person name="Desvignes T."/>
            <person name="Floi Bucao C."/>
            <person name="Jouanno E."/>
            <person name="Wen M."/>
            <person name="Mejri S."/>
            <person name="Dirks R."/>
            <person name="Jansen H."/>
            <person name="Henkel C."/>
            <person name="Chen W.J."/>
            <person name="Zahm M."/>
            <person name="Cabau C."/>
            <person name="Klopp C."/>
            <person name="Thompson A.W."/>
            <person name="Robinson-Rechavi M."/>
            <person name="Braasch I."/>
            <person name="Lecointre G."/>
            <person name="Bobe J."/>
            <person name="Postlethwait J.H."/>
            <person name="Berthelot C."/>
            <person name="Roest Crollius H."/>
            <person name="Guiguen Y."/>
        </authorList>
    </citation>
    <scope>NUCLEOTIDE SEQUENCE</scope>
    <source>
        <strain evidence="13">WJC10195</strain>
    </source>
</reference>
<evidence type="ECO:0000256" key="6">
    <source>
        <dbReference type="ARBA" id="ARBA00023136"/>
    </source>
</evidence>
<dbReference type="GO" id="GO:0005886">
    <property type="term" value="C:plasma membrane"/>
    <property type="evidence" value="ECO:0007669"/>
    <property type="project" value="UniProtKB-SubCell"/>
</dbReference>
<feature type="transmembrane region" description="Helical" evidence="11">
    <location>
        <begin position="70"/>
        <end position="89"/>
    </location>
</feature>
<gene>
    <name evidence="13" type="ORF">SKAU_G00285090</name>
</gene>
<evidence type="ECO:0000256" key="7">
    <source>
        <dbReference type="ARBA" id="ARBA00023170"/>
    </source>
</evidence>
<dbReference type="Pfam" id="PF00001">
    <property type="entry name" value="7tm_1"/>
    <property type="match status" value="2"/>
</dbReference>
<dbReference type="GO" id="GO:0004977">
    <property type="term" value="F:melanocortin receptor activity"/>
    <property type="evidence" value="ECO:0007669"/>
    <property type="project" value="InterPro"/>
</dbReference>
<feature type="transmembrane region" description="Helical" evidence="11">
    <location>
        <begin position="245"/>
        <end position="270"/>
    </location>
</feature>
<evidence type="ECO:0000259" key="12">
    <source>
        <dbReference type="PROSITE" id="PS50262"/>
    </source>
</evidence>
<organism evidence="13 14">
    <name type="scientific">Synaphobranchus kaupii</name>
    <name type="common">Kaup's arrowtooth eel</name>
    <dbReference type="NCBI Taxonomy" id="118154"/>
    <lineage>
        <taxon>Eukaryota</taxon>
        <taxon>Metazoa</taxon>
        <taxon>Chordata</taxon>
        <taxon>Craniata</taxon>
        <taxon>Vertebrata</taxon>
        <taxon>Euteleostomi</taxon>
        <taxon>Actinopterygii</taxon>
        <taxon>Neopterygii</taxon>
        <taxon>Teleostei</taxon>
        <taxon>Anguilliformes</taxon>
        <taxon>Synaphobranchidae</taxon>
        <taxon>Synaphobranchus</taxon>
    </lineage>
</organism>
<feature type="transmembrane region" description="Helical" evidence="11">
    <location>
        <begin position="33"/>
        <end position="58"/>
    </location>
</feature>
<evidence type="ECO:0000256" key="4">
    <source>
        <dbReference type="ARBA" id="ARBA00022989"/>
    </source>
</evidence>
<evidence type="ECO:0000313" key="14">
    <source>
        <dbReference type="Proteomes" id="UP001152622"/>
    </source>
</evidence>
<protein>
    <recommendedName>
        <fullName evidence="12">G-protein coupled receptors family 1 profile domain-containing protein</fullName>
    </recommendedName>
</protein>
<comment type="caution">
    <text evidence="13">The sequence shown here is derived from an EMBL/GenBank/DDBJ whole genome shotgun (WGS) entry which is preliminary data.</text>
</comment>
<sequence>MVPPGVNLTSESLPQDCPNCTQPSTPELNITKAVVLALVLGVFVIFGVLGNALVILSVACHRHLRTVTHYFIANLAVADLLLSLAVLPFSATFELLGRWVFGRPLCNAWAALDVLCCTASIMSLCAISVDRCIGVSYPLRYPAIVTQRRGLLALAAVWSLAGDHLCGPTLRLEGGSARRRHRLWHHRGARLCRFLRRGLLLRPSGRHLSHVLPGEGGEGVEALQGRAHFTLRLHKLSREKKAAKTLSIVVGCFILCWLPFFLVLPIGSIFPSYRPSDTVFKITFWLGYFNSCINPVIYPCFSQEFKKAFQDVLRVRCLSPKARVPPLSYPEGRGAHRLSTSVVAPSRTPSSLSPSRPHSPCRHWRVFLGPAPSGARVCSKSLLRACCWGEEEARPAPCPLVTDVSALHVVKVHRLSVCKGAAAV</sequence>
<keyword evidence="2" id="KW-1003">Cell membrane</keyword>
<keyword evidence="7 10" id="KW-0675">Receptor</keyword>
<dbReference type="OrthoDB" id="5977853at2759"/>
<feature type="domain" description="G-protein coupled receptors family 1 profile" evidence="12">
    <location>
        <begin position="50"/>
        <end position="298"/>
    </location>
</feature>
<dbReference type="PANTHER" id="PTHR24248:SF16">
    <property type="entry name" value="ALPHA-1A ADRENERGIC RECEPTOR"/>
    <property type="match status" value="1"/>
</dbReference>
<dbReference type="PROSITE" id="PS50262">
    <property type="entry name" value="G_PROTEIN_RECEP_F1_2"/>
    <property type="match status" value="1"/>
</dbReference>
<name>A0A9Q1IPD8_SYNKA</name>
<dbReference type="PRINTS" id="PR00237">
    <property type="entry name" value="GPCRRHODOPSN"/>
</dbReference>
<comment type="subcellular location">
    <subcellularLocation>
        <location evidence="1">Cell membrane</location>
        <topology evidence="1">Multi-pass membrane protein</topology>
    </subcellularLocation>
</comment>
<proteinExistence type="inferred from homology"/>
<evidence type="ECO:0000256" key="2">
    <source>
        <dbReference type="ARBA" id="ARBA00022475"/>
    </source>
</evidence>
<dbReference type="PROSITE" id="PS00237">
    <property type="entry name" value="G_PROTEIN_RECEP_F1_1"/>
    <property type="match status" value="1"/>
</dbReference>
<accession>A0A9Q1IPD8</accession>
<evidence type="ECO:0000256" key="3">
    <source>
        <dbReference type="ARBA" id="ARBA00022692"/>
    </source>
</evidence>
<evidence type="ECO:0000256" key="11">
    <source>
        <dbReference type="SAM" id="Phobius"/>
    </source>
</evidence>
<dbReference type="Proteomes" id="UP001152622">
    <property type="component" value="Chromosome 11"/>
</dbReference>
<evidence type="ECO:0000256" key="5">
    <source>
        <dbReference type="ARBA" id="ARBA00023040"/>
    </source>
</evidence>
<dbReference type="GO" id="GO:0007200">
    <property type="term" value="P:phospholipase C-activating G protein-coupled receptor signaling pathway"/>
    <property type="evidence" value="ECO:0007669"/>
    <property type="project" value="TreeGrafter"/>
</dbReference>
<evidence type="ECO:0000256" key="10">
    <source>
        <dbReference type="RuleBase" id="RU000688"/>
    </source>
</evidence>
<dbReference type="InterPro" id="IPR000276">
    <property type="entry name" value="GPCR_Rhodpsn"/>
</dbReference>
<keyword evidence="4 11" id="KW-1133">Transmembrane helix</keyword>
<dbReference type="GO" id="GO:0004937">
    <property type="term" value="F:alpha1-adrenergic receptor activity"/>
    <property type="evidence" value="ECO:0007669"/>
    <property type="project" value="TreeGrafter"/>
</dbReference>
<evidence type="ECO:0000256" key="8">
    <source>
        <dbReference type="ARBA" id="ARBA00023180"/>
    </source>
</evidence>
<keyword evidence="5 10" id="KW-0297">G-protein coupled receptor</keyword>
<evidence type="ECO:0000256" key="1">
    <source>
        <dbReference type="ARBA" id="ARBA00004651"/>
    </source>
</evidence>
<dbReference type="Gene3D" id="1.20.1070.10">
    <property type="entry name" value="Rhodopsin 7-helix transmembrane proteins"/>
    <property type="match status" value="2"/>
</dbReference>
<dbReference type="GO" id="GO:0043410">
    <property type="term" value="P:positive regulation of MAPK cascade"/>
    <property type="evidence" value="ECO:0007669"/>
    <property type="project" value="TreeGrafter"/>
</dbReference>
<dbReference type="PANTHER" id="PTHR24248">
    <property type="entry name" value="ADRENERGIC RECEPTOR-RELATED G-PROTEIN COUPLED RECEPTOR"/>
    <property type="match status" value="1"/>
</dbReference>
<keyword evidence="3 10" id="KW-0812">Transmembrane</keyword>
<dbReference type="EMBL" id="JAINUF010000011">
    <property type="protein sequence ID" value="KAJ8347108.1"/>
    <property type="molecule type" value="Genomic_DNA"/>
</dbReference>
<evidence type="ECO:0000256" key="9">
    <source>
        <dbReference type="ARBA" id="ARBA00023224"/>
    </source>
</evidence>
<feature type="transmembrane region" description="Helical" evidence="11">
    <location>
        <begin position="109"/>
        <end position="129"/>
    </location>
</feature>
<evidence type="ECO:0000313" key="13">
    <source>
        <dbReference type="EMBL" id="KAJ8347108.1"/>
    </source>
</evidence>
<keyword evidence="8" id="KW-0325">Glycoprotein</keyword>
<keyword evidence="9 10" id="KW-0807">Transducer</keyword>
<dbReference type="SMART" id="SM01381">
    <property type="entry name" value="7TM_GPCR_Srsx"/>
    <property type="match status" value="1"/>
</dbReference>
<keyword evidence="14" id="KW-1185">Reference proteome</keyword>
<feature type="transmembrane region" description="Helical" evidence="11">
    <location>
        <begin position="282"/>
        <end position="301"/>
    </location>
</feature>